<comment type="caution">
    <text evidence="1">The sequence shown here is derived from an EMBL/GenBank/DDBJ whole genome shotgun (WGS) entry which is preliminary data.</text>
</comment>
<dbReference type="VEuPathDB" id="FungiDB:PC110_g974"/>
<accession>A0A8T1V2Z6</accession>
<gene>
    <name evidence="1" type="ORF">JG687_00000314</name>
</gene>
<dbReference type="Proteomes" id="UP000688947">
    <property type="component" value="Unassembled WGS sequence"/>
</dbReference>
<organism evidence="1 2">
    <name type="scientific">Phytophthora cactorum</name>
    <dbReference type="NCBI Taxonomy" id="29920"/>
    <lineage>
        <taxon>Eukaryota</taxon>
        <taxon>Sar</taxon>
        <taxon>Stramenopiles</taxon>
        <taxon>Oomycota</taxon>
        <taxon>Peronosporomycetes</taxon>
        <taxon>Peronosporales</taxon>
        <taxon>Peronosporaceae</taxon>
        <taxon>Phytophthora</taxon>
    </lineage>
</organism>
<evidence type="ECO:0000313" key="2">
    <source>
        <dbReference type="Proteomes" id="UP000688947"/>
    </source>
</evidence>
<evidence type="ECO:0000313" key="1">
    <source>
        <dbReference type="EMBL" id="KAG6974449.1"/>
    </source>
</evidence>
<dbReference type="OrthoDB" id="196393at2759"/>
<sequence>MHLTKHSEPDIYATQREHSIHALPVKRSSRILIPEAAQDPKLPAAETSTTQASCNQDEISVAELRQEFSELKGKATLPIVQQPNALSGPTPAPFPMKLKSYTKMIIQCPWVCNCDHPWSAHRQHRVEKKFDPLQLLQAQFTAPELNTVHRTDLLASPLNLRL</sequence>
<reference evidence="1" key="1">
    <citation type="submission" date="2021-01" db="EMBL/GenBank/DDBJ databases">
        <title>Phytophthora aleatoria, a newly-described species from Pinus radiata is distinct from Phytophthora cactorum isolates based on comparative genomics.</title>
        <authorList>
            <person name="Mcdougal R."/>
            <person name="Panda P."/>
            <person name="Williams N."/>
            <person name="Studholme D.J."/>
        </authorList>
    </citation>
    <scope>NUCLEOTIDE SEQUENCE</scope>
    <source>
        <strain evidence="1">NZFS 3830</strain>
    </source>
</reference>
<proteinExistence type="predicted"/>
<name>A0A8T1V2Z6_9STRA</name>
<protein>
    <submittedName>
        <fullName evidence="1">Uncharacterized protein</fullName>
    </submittedName>
</protein>
<dbReference type="AlphaFoldDB" id="A0A8T1V2Z6"/>
<dbReference type="EMBL" id="JAENGZ010000006">
    <property type="protein sequence ID" value="KAG6974449.1"/>
    <property type="molecule type" value="Genomic_DNA"/>
</dbReference>